<dbReference type="Pfam" id="PF00126">
    <property type="entry name" value="HTH_1"/>
    <property type="match status" value="1"/>
</dbReference>
<dbReference type="AlphaFoldDB" id="A0A1C3VHT2"/>
<dbReference type="Gene3D" id="3.40.190.290">
    <property type="match status" value="1"/>
</dbReference>
<dbReference type="STRING" id="52131.GA0061100_106121"/>
<name>A0A1C3VHT2_9HYPH</name>
<feature type="domain" description="HTH lysR-type" evidence="8">
    <location>
        <begin position="6"/>
        <end position="63"/>
    </location>
</feature>
<dbReference type="PRINTS" id="PR00039">
    <property type="entry name" value="HTHLYSR"/>
</dbReference>
<comment type="function">
    <text evidence="5">Transcriptional regulator of the ttuABCDE tartrate utilization operon.</text>
</comment>
<dbReference type="InterPro" id="IPR058163">
    <property type="entry name" value="LysR-type_TF_proteobact-type"/>
</dbReference>
<keyword evidence="10" id="KW-1185">Reference proteome</keyword>
<evidence type="ECO:0000256" key="7">
    <source>
        <dbReference type="ARBA" id="ARBA00083243"/>
    </source>
</evidence>
<dbReference type="Proteomes" id="UP000186228">
    <property type="component" value="Unassembled WGS sequence"/>
</dbReference>
<reference evidence="10" key="1">
    <citation type="submission" date="2016-08" db="EMBL/GenBank/DDBJ databases">
        <authorList>
            <person name="Varghese N."/>
            <person name="Submissions Spin"/>
        </authorList>
    </citation>
    <scope>NUCLEOTIDE SEQUENCE [LARGE SCALE GENOMIC DNA]</scope>
    <source>
        <strain evidence="10">CCBAU 57015</strain>
    </source>
</reference>
<proteinExistence type="inferred from homology"/>
<evidence type="ECO:0000256" key="4">
    <source>
        <dbReference type="ARBA" id="ARBA00023163"/>
    </source>
</evidence>
<evidence type="ECO:0000313" key="9">
    <source>
        <dbReference type="EMBL" id="SCB27248.1"/>
    </source>
</evidence>
<dbReference type="InterPro" id="IPR036390">
    <property type="entry name" value="WH_DNA-bd_sf"/>
</dbReference>
<dbReference type="Gene3D" id="1.10.10.10">
    <property type="entry name" value="Winged helix-like DNA-binding domain superfamily/Winged helix DNA-binding domain"/>
    <property type="match status" value="1"/>
</dbReference>
<evidence type="ECO:0000256" key="5">
    <source>
        <dbReference type="ARBA" id="ARBA00054626"/>
    </source>
</evidence>
<sequence length="310" mass="33776">MDRSDVTLGRIRTFVRVAERGNLSAVARELNIGQSSVTRHVRELEEALGVALLSRTTRRVMLTEEGSLYYANAIQILRLLEQATDEARSARNVSAGTVRVSCTAALGVRHVSRLIFAFQDRHPDIAVDLSLTDERVDLIREGMDIALRLGPLTDSSMKLRAIGQSRRVLVASPAYLAGHGRPATPEELKDHEGVRMSNIAGSESLVLERAGGARHLVPFSGHLRVDHGLAAREAFAAGRGFGPAHIWLVDDFLADGRLEAILPDYTPSAVPLNMLIAPERTSITRVRLLVEFLAEAMLGIPGIERSRAGS</sequence>
<dbReference type="InterPro" id="IPR036388">
    <property type="entry name" value="WH-like_DNA-bd_sf"/>
</dbReference>
<protein>
    <recommendedName>
        <fullName evidence="6">HTH-type transcriptional regulator TtuA</fullName>
    </recommendedName>
    <alternativeName>
        <fullName evidence="7">Tartrate utilization transcriptional regulator</fullName>
    </alternativeName>
</protein>
<dbReference type="FunFam" id="1.10.10.10:FF:000001">
    <property type="entry name" value="LysR family transcriptional regulator"/>
    <property type="match status" value="1"/>
</dbReference>
<dbReference type="Pfam" id="PF03466">
    <property type="entry name" value="LysR_substrate"/>
    <property type="match status" value="1"/>
</dbReference>
<evidence type="ECO:0000259" key="8">
    <source>
        <dbReference type="PROSITE" id="PS50931"/>
    </source>
</evidence>
<dbReference type="GO" id="GO:0003677">
    <property type="term" value="F:DNA binding"/>
    <property type="evidence" value="ECO:0007669"/>
    <property type="project" value="UniProtKB-KW"/>
</dbReference>
<evidence type="ECO:0000256" key="3">
    <source>
        <dbReference type="ARBA" id="ARBA00023125"/>
    </source>
</evidence>
<evidence type="ECO:0000256" key="1">
    <source>
        <dbReference type="ARBA" id="ARBA00009437"/>
    </source>
</evidence>
<dbReference type="InterPro" id="IPR000847">
    <property type="entry name" value="LysR_HTH_N"/>
</dbReference>
<comment type="similarity">
    <text evidence="1">Belongs to the LysR transcriptional regulatory family.</text>
</comment>
<dbReference type="PANTHER" id="PTHR30537">
    <property type="entry name" value="HTH-TYPE TRANSCRIPTIONAL REGULATOR"/>
    <property type="match status" value="1"/>
</dbReference>
<evidence type="ECO:0000256" key="6">
    <source>
        <dbReference type="ARBA" id="ARBA00067332"/>
    </source>
</evidence>
<keyword evidence="2" id="KW-0805">Transcription regulation</keyword>
<dbReference type="PROSITE" id="PS50931">
    <property type="entry name" value="HTH_LYSR"/>
    <property type="match status" value="1"/>
</dbReference>
<accession>A0A1C3VHT2</accession>
<dbReference type="SUPFAM" id="SSF46785">
    <property type="entry name" value="Winged helix' DNA-binding domain"/>
    <property type="match status" value="1"/>
</dbReference>
<organism evidence="9 10">
    <name type="scientific">Rhizobium hainanense</name>
    <dbReference type="NCBI Taxonomy" id="52131"/>
    <lineage>
        <taxon>Bacteria</taxon>
        <taxon>Pseudomonadati</taxon>
        <taxon>Pseudomonadota</taxon>
        <taxon>Alphaproteobacteria</taxon>
        <taxon>Hyphomicrobiales</taxon>
        <taxon>Rhizobiaceae</taxon>
        <taxon>Rhizobium/Agrobacterium group</taxon>
        <taxon>Rhizobium</taxon>
    </lineage>
</organism>
<dbReference type="InterPro" id="IPR005119">
    <property type="entry name" value="LysR_subst-bd"/>
</dbReference>
<dbReference type="EMBL" id="FMAC01000006">
    <property type="protein sequence ID" value="SCB27248.1"/>
    <property type="molecule type" value="Genomic_DNA"/>
</dbReference>
<evidence type="ECO:0000256" key="2">
    <source>
        <dbReference type="ARBA" id="ARBA00023015"/>
    </source>
</evidence>
<dbReference type="SUPFAM" id="SSF53850">
    <property type="entry name" value="Periplasmic binding protein-like II"/>
    <property type="match status" value="1"/>
</dbReference>
<dbReference type="RefSeq" id="WP_075854453.1">
    <property type="nucleotide sequence ID" value="NZ_FMAC01000006.1"/>
</dbReference>
<dbReference type="OrthoDB" id="7557786at2"/>
<dbReference type="PANTHER" id="PTHR30537:SF5">
    <property type="entry name" value="HTH-TYPE TRANSCRIPTIONAL ACTIVATOR TTDR-RELATED"/>
    <property type="match status" value="1"/>
</dbReference>
<gene>
    <name evidence="9" type="ORF">GA0061100_106121</name>
</gene>
<keyword evidence="4" id="KW-0804">Transcription</keyword>
<dbReference type="GO" id="GO:0003700">
    <property type="term" value="F:DNA-binding transcription factor activity"/>
    <property type="evidence" value="ECO:0007669"/>
    <property type="project" value="InterPro"/>
</dbReference>
<keyword evidence="3 9" id="KW-0238">DNA-binding</keyword>
<dbReference type="CDD" id="cd08422">
    <property type="entry name" value="PBP2_CrgA_like"/>
    <property type="match status" value="1"/>
</dbReference>
<evidence type="ECO:0000313" key="10">
    <source>
        <dbReference type="Proteomes" id="UP000186228"/>
    </source>
</evidence>